<reference evidence="6 7" key="1">
    <citation type="submission" date="2015-10" db="EMBL/GenBank/DDBJ databases">
        <title>Mycobacterium gordonae draft genome assembly.</title>
        <authorList>
            <person name="Ustinova V."/>
            <person name="Smirnova T."/>
            <person name="Blagodatskikh K."/>
            <person name="Varlamov D."/>
            <person name="Larionova E."/>
            <person name="Chernousova L."/>
        </authorList>
    </citation>
    <scope>NUCLEOTIDE SEQUENCE [LARGE SCALE GENOMIC DNA]</scope>
    <source>
        <strain evidence="6 7">CTRI 14-8773</strain>
    </source>
</reference>
<accession>A0A0Q2XF50</accession>
<evidence type="ECO:0000313" key="7">
    <source>
        <dbReference type="Proteomes" id="UP000051677"/>
    </source>
</evidence>
<dbReference type="GO" id="GO:0004497">
    <property type="term" value="F:monooxygenase activity"/>
    <property type="evidence" value="ECO:0007669"/>
    <property type="project" value="UniProtKB-KW"/>
</dbReference>
<dbReference type="GO" id="GO:0005506">
    <property type="term" value="F:iron ion binding"/>
    <property type="evidence" value="ECO:0007669"/>
    <property type="project" value="InterPro"/>
</dbReference>
<keyword evidence="3 4" id="KW-0349">Heme</keyword>
<dbReference type="Proteomes" id="UP000051677">
    <property type="component" value="Unassembled WGS sequence"/>
</dbReference>
<keyword evidence="3 4" id="KW-0408">Iron</keyword>
<dbReference type="PANTHER" id="PTHR24305">
    <property type="entry name" value="CYTOCHROME P450"/>
    <property type="match status" value="1"/>
</dbReference>
<evidence type="ECO:0000256" key="2">
    <source>
        <dbReference type="ARBA" id="ARBA00010617"/>
    </source>
</evidence>
<dbReference type="InterPro" id="IPR050121">
    <property type="entry name" value="Cytochrome_P450_monoxygenase"/>
</dbReference>
<name>A0A0Q2XF50_MYCGO</name>
<dbReference type="Pfam" id="PF00067">
    <property type="entry name" value="p450"/>
    <property type="match status" value="1"/>
</dbReference>
<dbReference type="PRINTS" id="PR00463">
    <property type="entry name" value="EP450I"/>
</dbReference>
<comment type="cofactor">
    <cofactor evidence="1 3">
        <name>heme</name>
        <dbReference type="ChEBI" id="CHEBI:30413"/>
    </cofactor>
</comment>
<dbReference type="InterPro" id="IPR001128">
    <property type="entry name" value="Cyt_P450"/>
</dbReference>
<dbReference type="SUPFAM" id="SSF48264">
    <property type="entry name" value="Cytochrome P450"/>
    <property type="match status" value="1"/>
</dbReference>
<feature type="binding site" description="axial binding residue" evidence="3">
    <location>
        <position position="397"/>
    </location>
    <ligand>
        <name>heme</name>
        <dbReference type="ChEBI" id="CHEBI:30413"/>
    </ligand>
    <ligandPart>
        <name>Fe</name>
        <dbReference type="ChEBI" id="CHEBI:18248"/>
    </ligandPart>
</feature>
<gene>
    <name evidence="6" type="ORF">AO501_27025</name>
</gene>
<protein>
    <submittedName>
        <fullName evidence="6">Cytochrome</fullName>
    </submittedName>
</protein>
<dbReference type="InterPro" id="IPR002401">
    <property type="entry name" value="Cyt_P450_E_grp-I"/>
</dbReference>
<feature type="region of interest" description="Disordered" evidence="5">
    <location>
        <begin position="1"/>
        <end position="23"/>
    </location>
</feature>
<sequence length="451" mass="50751">MIDPATATACDTRPGASNPPRPHLPKLLQGVEFAFFRRKAMDSWIKRHGHVFEINVPFFGHTVIVSDPALARSVCTAGIEQLVNVQPNLSNLFGPGSIFALDGHPHHDRRRLLAPAVHGTKLNHYERLIENETLRESANWPECKEFRILEPMNRITLNVILQIVFGPDGPDGPDTSDGVELAELRRIIPRYLKFGQLVAFVPPPRFWTGRRNPWIKLHRRLFDRIVDRIIDRAEADPRLGERTDILALLLRANREGGTAMSRPDICDELLAFISAGHETTASALGWIFERLRRHPDVLADLVAEVDAGGSDLRRAAILEVLRVRTVLDVAGRRVSAPHFDLGKWRIPQGRTMLVRIADLHQNPEIFSKPTEFDPRRFCGTRPPSSGWLAFGGGARRCLGADFALTEMDVVLRTVLRNFRIQTDAAPDEKSHFRGIAHTPKQGARVVVNRRK</sequence>
<dbReference type="InterPro" id="IPR036396">
    <property type="entry name" value="Cyt_P450_sf"/>
</dbReference>
<keyword evidence="3 4" id="KW-0479">Metal-binding</keyword>
<dbReference type="GO" id="GO:0020037">
    <property type="term" value="F:heme binding"/>
    <property type="evidence" value="ECO:0007669"/>
    <property type="project" value="InterPro"/>
</dbReference>
<organism evidence="6 7">
    <name type="scientific">Mycobacterium gordonae</name>
    <dbReference type="NCBI Taxonomy" id="1778"/>
    <lineage>
        <taxon>Bacteria</taxon>
        <taxon>Bacillati</taxon>
        <taxon>Actinomycetota</taxon>
        <taxon>Actinomycetes</taxon>
        <taxon>Mycobacteriales</taxon>
        <taxon>Mycobacteriaceae</taxon>
        <taxon>Mycobacterium</taxon>
    </lineage>
</organism>
<dbReference type="PROSITE" id="PS00086">
    <property type="entry name" value="CYTOCHROME_P450"/>
    <property type="match status" value="1"/>
</dbReference>
<evidence type="ECO:0000256" key="1">
    <source>
        <dbReference type="ARBA" id="ARBA00001971"/>
    </source>
</evidence>
<evidence type="ECO:0000256" key="4">
    <source>
        <dbReference type="RuleBase" id="RU000461"/>
    </source>
</evidence>
<comment type="similarity">
    <text evidence="2 4">Belongs to the cytochrome P450 family.</text>
</comment>
<dbReference type="Gene3D" id="1.10.630.10">
    <property type="entry name" value="Cytochrome P450"/>
    <property type="match status" value="1"/>
</dbReference>
<evidence type="ECO:0000256" key="5">
    <source>
        <dbReference type="SAM" id="MobiDB-lite"/>
    </source>
</evidence>
<dbReference type="RefSeq" id="WP_055577293.1">
    <property type="nucleotide sequence ID" value="NZ_LKTM01000065.1"/>
</dbReference>
<dbReference type="OrthoDB" id="7376058at2"/>
<comment type="caution">
    <text evidence="6">The sequence shown here is derived from an EMBL/GenBank/DDBJ whole genome shotgun (WGS) entry which is preliminary data.</text>
</comment>
<keyword evidence="4" id="KW-0503">Monooxygenase</keyword>
<dbReference type="AlphaFoldDB" id="A0A0Q2XF50"/>
<dbReference type="PRINTS" id="PR00385">
    <property type="entry name" value="P450"/>
</dbReference>
<evidence type="ECO:0000256" key="3">
    <source>
        <dbReference type="PIRSR" id="PIRSR602401-1"/>
    </source>
</evidence>
<dbReference type="GO" id="GO:0016705">
    <property type="term" value="F:oxidoreductase activity, acting on paired donors, with incorporation or reduction of molecular oxygen"/>
    <property type="evidence" value="ECO:0007669"/>
    <property type="project" value="InterPro"/>
</dbReference>
<dbReference type="STRING" id="1778.A9W97_21920"/>
<proteinExistence type="inferred from homology"/>
<evidence type="ECO:0000313" key="6">
    <source>
        <dbReference type="EMBL" id="KQH79828.1"/>
    </source>
</evidence>
<dbReference type="EMBL" id="LKTM01000065">
    <property type="protein sequence ID" value="KQH79828.1"/>
    <property type="molecule type" value="Genomic_DNA"/>
</dbReference>
<dbReference type="InterPro" id="IPR017972">
    <property type="entry name" value="Cyt_P450_CS"/>
</dbReference>
<keyword evidence="4" id="KW-0560">Oxidoreductase</keyword>
<dbReference type="PANTHER" id="PTHR24305:SF166">
    <property type="entry name" value="CYTOCHROME P450 12A4, MITOCHONDRIAL-RELATED"/>
    <property type="match status" value="1"/>
</dbReference>